<dbReference type="KEGG" id="halx:M0R89_19685"/>
<proteinExistence type="predicted"/>
<sequence>MGFHTFDPASADKLEDESRYRYLSREELVVALALDADGSDAVADFGSGTGFYTDDVAPFAGEVRAVDVQEEMHERYREKGVPENVSLVTADVDDLPFGDDELDAAFSTMTFHEFAGSGGGQDSDGENGNGESGSAESENGGSGDDGNGAEAEIARVLRDGGRFVVADWTANGDGESGPPVGERYDRDEAVRLLEEAGFEVVRADERPETFLVVAER</sequence>
<dbReference type="EMBL" id="CP096660">
    <property type="protein sequence ID" value="UPV76384.1"/>
    <property type="molecule type" value="Genomic_DNA"/>
</dbReference>
<dbReference type="Pfam" id="PF08241">
    <property type="entry name" value="Methyltransf_11"/>
    <property type="match status" value="1"/>
</dbReference>
<evidence type="ECO:0000313" key="3">
    <source>
        <dbReference type="EMBL" id="UPV76384.1"/>
    </source>
</evidence>
<dbReference type="PANTHER" id="PTHR43591">
    <property type="entry name" value="METHYLTRANSFERASE"/>
    <property type="match status" value="1"/>
</dbReference>
<organism evidence="3 4">
    <name type="scientific">Halorussus limi</name>
    <dbReference type="NCBI Taxonomy" id="2938695"/>
    <lineage>
        <taxon>Archaea</taxon>
        <taxon>Methanobacteriati</taxon>
        <taxon>Methanobacteriota</taxon>
        <taxon>Stenosarchaea group</taxon>
        <taxon>Halobacteria</taxon>
        <taxon>Halobacteriales</taxon>
        <taxon>Haladaptataceae</taxon>
        <taxon>Halorussus</taxon>
    </lineage>
</organism>
<name>A0A8U0I0R7_9EURY</name>
<dbReference type="RefSeq" id="WP_248652417.1">
    <property type="nucleotide sequence ID" value="NZ_CP096660.1"/>
</dbReference>
<geneLocation type="plasmid" evidence="3 4">
    <name>unnamed1</name>
</geneLocation>
<dbReference type="PANTHER" id="PTHR43591:SF110">
    <property type="entry name" value="RHODANESE DOMAIN-CONTAINING PROTEIN"/>
    <property type="match status" value="1"/>
</dbReference>
<keyword evidence="4" id="KW-1185">Reference proteome</keyword>
<dbReference type="GeneID" id="72187470"/>
<dbReference type="Proteomes" id="UP000830729">
    <property type="component" value="Plasmid unnamed1"/>
</dbReference>
<accession>A0A8U0I0R7</accession>
<feature type="region of interest" description="Disordered" evidence="1">
    <location>
        <begin position="113"/>
        <end position="151"/>
    </location>
</feature>
<evidence type="ECO:0000256" key="1">
    <source>
        <dbReference type="SAM" id="MobiDB-lite"/>
    </source>
</evidence>
<dbReference type="InterPro" id="IPR029063">
    <property type="entry name" value="SAM-dependent_MTases_sf"/>
</dbReference>
<dbReference type="Gene3D" id="3.40.50.150">
    <property type="entry name" value="Vaccinia Virus protein VP39"/>
    <property type="match status" value="1"/>
</dbReference>
<feature type="compositionally biased region" description="Gly residues" evidence="1">
    <location>
        <begin position="116"/>
        <end position="131"/>
    </location>
</feature>
<gene>
    <name evidence="3" type="ORF">M0R89_19685</name>
</gene>
<dbReference type="GO" id="GO:0032259">
    <property type="term" value="P:methylation"/>
    <property type="evidence" value="ECO:0007669"/>
    <property type="project" value="UniProtKB-KW"/>
</dbReference>
<dbReference type="InterPro" id="IPR013216">
    <property type="entry name" value="Methyltransf_11"/>
</dbReference>
<dbReference type="CDD" id="cd02440">
    <property type="entry name" value="AdoMet_MTases"/>
    <property type="match status" value="1"/>
</dbReference>
<reference evidence="3 4" key="1">
    <citation type="submission" date="2022-04" db="EMBL/GenBank/DDBJ databases">
        <title>Diverse halophilic archaea isolated from saline environments.</title>
        <authorList>
            <person name="Cui H.-L."/>
        </authorList>
    </citation>
    <scope>NUCLEOTIDE SEQUENCE [LARGE SCALE GENOMIC DNA]</scope>
    <source>
        <strain evidence="3 4">XZYJT49</strain>
        <plasmid evidence="3 4">unnamed1</plasmid>
    </source>
</reference>
<evidence type="ECO:0000259" key="2">
    <source>
        <dbReference type="Pfam" id="PF08241"/>
    </source>
</evidence>
<keyword evidence="3" id="KW-0614">Plasmid</keyword>
<dbReference type="SUPFAM" id="SSF53335">
    <property type="entry name" value="S-adenosyl-L-methionine-dependent methyltransferases"/>
    <property type="match status" value="1"/>
</dbReference>
<feature type="domain" description="Methyltransferase type 11" evidence="2">
    <location>
        <begin position="44"/>
        <end position="114"/>
    </location>
</feature>
<protein>
    <submittedName>
        <fullName evidence="3">Class I SAM-dependent methyltransferase</fullName>
    </submittedName>
</protein>
<dbReference type="AlphaFoldDB" id="A0A8U0I0R7"/>
<evidence type="ECO:0000313" key="4">
    <source>
        <dbReference type="Proteomes" id="UP000830729"/>
    </source>
</evidence>
<keyword evidence="3" id="KW-0489">Methyltransferase</keyword>
<keyword evidence="3" id="KW-0808">Transferase</keyword>
<dbReference type="GO" id="GO:0008757">
    <property type="term" value="F:S-adenosylmethionine-dependent methyltransferase activity"/>
    <property type="evidence" value="ECO:0007669"/>
    <property type="project" value="InterPro"/>
</dbReference>